<evidence type="ECO:0000256" key="9">
    <source>
        <dbReference type="ARBA" id="ARBA00023077"/>
    </source>
</evidence>
<dbReference type="SUPFAM" id="SSF56935">
    <property type="entry name" value="Porins"/>
    <property type="match status" value="1"/>
</dbReference>
<evidence type="ECO:0000256" key="7">
    <source>
        <dbReference type="ARBA" id="ARBA00023004"/>
    </source>
</evidence>
<keyword evidence="11 12" id="KW-0998">Cell outer membrane</keyword>
<keyword evidence="7" id="KW-0408">Iron</keyword>
<dbReference type="AlphaFoldDB" id="A0A917A010"/>
<protein>
    <recommendedName>
        <fullName evidence="13">TonB-dependent receptor-like beta-barrel domain-containing protein</fullName>
    </recommendedName>
</protein>
<evidence type="ECO:0000256" key="3">
    <source>
        <dbReference type="ARBA" id="ARBA00022452"/>
    </source>
</evidence>
<evidence type="ECO:0000256" key="11">
    <source>
        <dbReference type="ARBA" id="ARBA00023237"/>
    </source>
</evidence>
<keyword evidence="9" id="KW-0798">TonB box</keyword>
<evidence type="ECO:0000256" key="4">
    <source>
        <dbReference type="ARBA" id="ARBA00022496"/>
    </source>
</evidence>
<dbReference type="InterPro" id="IPR000531">
    <property type="entry name" value="Beta-barrel_TonB"/>
</dbReference>
<evidence type="ECO:0000313" key="15">
    <source>
        <dbReference type="Proteomes" id="UP000599688"/>
    </source>
</evidence>
<evidence type="ECO:0000256" key="2">
    <source>
        <dbReference type="ARBA" id="ARBA00022448"/>
    </source>
</evidence>
<evidence type="ECO:0000256" key="1">
    <source>
        <dbReference type="ARBA" id="ARBA00004571"/>
    </source>
</evidence>
<evidence type="ECO:0000256" key="6">
    <source>
        <dbReference type="ARBA" id="ARBA00022729"/>
    </source>
</evidence>
<evidence type="ECO:0000313" key="14">
    <source>
        <dbReference type="EMBL" id="GGE19460.1"/>
    </source>
</evidence>
<accession>A0A917A010</accession>
<dbReference type="RefSeq" id="WP_188406785.1">
    <property type="nucleotide sequence ID" value="NZ_BMGL01000012.1"/>
</dbReference>
<organism evidence="14 15">
    <name type="scientific">Psychroflexus salis</name>
    <dbReference type="NCBI Taxonomy" id="1526574"/>
    <lineage>
        <taxon>Bacteria</taxon>
        <taxon>Pseudomonadati</taxon>
        <taxon>Bacteroidota</taxon>
        <taxon>Flavobacteriia</taxon>
        <taxon>Flavobacteriales</taxon>
        <taxon>Flavobacteriaceae</taxon>
        <taxon>Psychroflexus</taxon>
    </lineage>
</organism>
<dbReference type="PROSITE" id="PS52016">
    <property type="entry name" value="TONB_DEPENDENT_REC_3"/>
    <property type="match status" value="1"/>
</dbReference>
<keyword evidence="15" id="KW-1185">Reference proteome</keyword>
<dbReference type="PANTHER" id="PTHR32552:SF89">
    <property type="entry name" value="CATECHOLATE SIDEROPHORE RECEPTOR FIU"/>
    <property type="match status" value="1"/>
</dbReference>
<comment type="similarity">
    <text evidence="12">Belongs to the TonB-dependent receptor family.</text>
</comment>
<feature type="domain" description="TonB-dependent receptor-like beta-barrel" evidence="13">
    <location>
        <begin position="7"/>
        <end position="272"/>
    </location>
</feature>
<name>A0A917A010_9FLAO</name>
<dbReference type="GO" id="GO:0015344">
    <property type="term" value="F:siderophore uptake transmembrane transporter activity"/>
    <property type="evidence" value="ECO:0007669"/>
    <property type="project" value="TreeGrafter"/>
</dbReference>
<keyword evidence="3 12" id="KW-1134">Transmembrane beta strand</keyword>
<sequence>MAEAVSAHLLYKINNLMLTPGLRYENVNLTREDFGTADVSRTGTDLNITKNNFAQFIPGIGANYKFNENLSAFAGIHRGFSPAGFVENQNPEESTNYELGTRFNWKGFTSEVVGLYIDYTNMLGSDLVATGRVDGSLDLFNAGALKVQGFEVQLDYNLIEKSNMKLPITFAYTYTSTEFQSDFDSPVGIWGEVSTGDEMPYIPNHQFNLSTGFEYGKLEINLNARYRDEFRTVAGVVSIPKNQKVESMFVIDASAAYQLTSKLSLTANIINLLDKVYVSSLVHAGLRP</sequence>
<evidence type="ECO:0000256" key="5">
    <source>
        <dbReference type="ARBA" id="ARBA00022692"/>
    </source>
</evidence>
<keyword evidence="6" id="KW-0732">Signal</keyword>
<keyword evidence="8" id="KW-0406">Ion transport</keyword>
<proteinExistence type="inferred from homology"/>
<dbReference type="Proteomes" id="UP000599688">
    <property type="component" value="Unassembled WGS sequence"/>
</dbReference>
<dbReference type="Gene3D" id="2.40.170.20">
    <property type="entry name" value="TonB-dependent receptor, beta-barrel domain"/>
    <property type="match status" value="1"/>
</dbReference>
<keyword evidence="10 12" id="KW-0472">Membrane</keyword>
<dbReference type="GO" id="GO:0009279">
    <property type="term" value="C:cell outer membrane"/>
    <property type="evidence" value="ECO:0007669"/>
    <property type="project" value="UniProtKB-SubCell"/>
</dbReference>
<keyword evidence="2 12" id="KW-0813">Transport</keyword>
<keyword evidence="5 12" id="KW-0812">Transmembrane</keyword>
<dbReference type="InterPro" id="IPR036942">
    <property type="entry name" value="Beta-barrel_TonB_sf"/>
</dbReference>
<dbReference type="PANTHER" id="PTHR32552">
    <property type="entry name" value="FERRICHROME IRON RECEPTOR-RELATED"/>
    <property type="match status" value="1"/>
</dbReference>
<evidence type="ECO:0000256" key="12">
    <source>
        <dbReference type="PROSITE-ProRule" id="PRU01360"/>
    </source>
</evidence>
<gene>
    <name evidence="14" type="ORF">GCM10010831_20710</name>
</gene>
<evidence type="ECO:0000256" key="8">
    <source>
        <dbReference type="ARBA" id="ARBA00023065"/>
    </source>
</evidence>
<evidence type="ECO:0000259" key="13">
    <source>
        <dbReference type="Pfam" id="PF00593"/>
    </source>
</evidence>
<dbReference type="Pfam" id="PF00593">
    <property type="entry name" value="TonB_dep_Rec_b-barrel"/>
    <property type="match status" value="1"/>
</dbReference>
<comment type="caution">
    <text evidence="14">The sequence shown here is derived from an EMBL/GenBank/DDBJ whole genome shotgun (WGS) entry which is preliminary data.</text>
</comment>
<evidence type="ECO:0000256" key="10">
    <source>
        <dbReference type="ARBA" id="ARBA00023136"/>
    </source>
</evidence>
<dbReference type="InterPro" id="IPR039426">
    <property type="entry name" value="TonB-dep_rcpt-like"/>
</dbReference>
<comment type="subcellular location">
    <subcellularLocation>
        <location evidence="1 12">Cell outer membrane</location>
        <topology evidence="1 12">Multi-pass membrane protein</topology>
    </subcellularLocation>
</comment>
<keyword evidence="4" id="KW-0410">Iron transport</keyword>
<dbReference type="EMBL" id="BMGL01000012">
    <property type="protein sequence ID" value="GGE19460.1"/>
    <property type="molecule type" value="Genomic_DNA"/>
</dbReference>
<reference evidence="14 15" key="1">
    <citation type="journal article" date="2014" name="Int. J. Syst. Evol. Microbiol.">
        <title>Complete genome sequence of Corynebacterium casei LMG S-19264T (=DSM 44701T), isolated from a smear-ripened cheese.</title>
        <authorList>
            <consortium name="US DOE Joint Genome Institute (JGI-PGF)"/>
            <person name="Walter F."/>
            <person name="Albersmeier A."/>
            <person name="Kalinowski J."/>
            <person name="Ruckert C."/>
        </authorList>
    </citation>
    <scope>NUCLEOTIDE SEQUENCE [LARGE SCALE GENOMIC DNA]</scope>
    <source>
        <strain evidence="14 15">CGMCC 1.12925</strain>
    </source>
</reference>